<dbReference type="EMBL" id="VAWA01000001">
    <property type="protein sequence ID" value="TLP79853.1"/>
    <property type="molecule type" value="Genomic_DNA"/>
</dbReference>
<dbReference type="SUPFAM" id="SSF55729">
    <property type="entry name" value="Acyl-CoA N-acyltransferases (Nat)"/>
    <property type="match status" value="1"/>
</dbReference>
<keyword evidence="2" id="KW-0808">Transferase</keyword>
<evidence type="ECO:0000313" key="3">
    <source>
        <dbReference type="Proteomes" id="UP000306544"/>
    </source>
</evidence>
<reference evidence="2 3" key="1">
    <citation type="submission" date="2019-05" db="EMBL/GenBank/DDBJ databases">
        <title>Nesterenkonia sp. GY239, isolated from the Southern Atlantic Ocean.</title>
        <authorList>
            <person name="Zhang G."/>
        </authorList>
    </citation>
    <scope>NUCLEOTIDE SEQUENCE [LARGE SCALE GENOMIC DNA]</scope>
    <source>
        <strain evidence="2 3">GY239</strain>
    </source>
</reference>
<dbReference type="AlphaFoldDB" id="A0A5R9ANZ5"/>
<feature type="domain" description="N-acetyltransferase" evidence="1">
    <location>
        <begin position="37"/>
        <end position="204"/>
    </location>
</feature>
<dbReference type="OrthoDB" id="5243635at2"/>
<evidence type="ECO:0000259" key="1">
    <source>
        <dbReference type="PROSITE" id="PS51186"/>
    </source>
</evidence>
<dbReference type="Pfam" id="PF00583">
    <property type="entry name" value="Acetyltransf_1"/>
    <property type="match status" value="1"/>
</dbReference>
<keyword evidence="3" id="KW-1185">Reference proteome</keyword>
<dbReference type="InterPro" id="IPR016181">
    <property type="entry name" value="Acyl_CoA_acyltransferase"/>
</dbReference>
<gene>
    <name evidence="2" type="ORF">FEF27_00210</name>
</gene>
<dbReference type="Proteomes" id="UP000306544">
    <property type="component" value="Unassembled WGS sequence"/>
</dbReference>
<protein>
    <submittedName>
        <fullName evidence="2">GNAT family N-acetyltransferase</fullName>
    </submittedName>
</protein>
<dbReference type="PROSITE" id="PS51186">
    <property type="entry name" value="GNAT"/>
    <property type="match status" value="1"/>
</dbReference>
<accession>A0A5R9ANZ5</accession>
<sequence>MRAEIALRAPRAYSEVQERAAPARRAEQRESTMSAEYTIRHPRLHEAERLAEVHIASWKEAYEGILPDQFWNDDAYQRRLDSWRQMLADPAHRARTRVTEVHGTVVGMAQIGPPREDDVDVEHELYMIYLLADHQGNGASSAMLEELLHHKSASLWVLKTNARALAFYRKHGFTPDGAEKDLGEDAGAEALAGIVEIRMVREPQ</sequence>
<comment type="caution">
    <text evidence="2">The sequence shown here is derived from an EMBL/GenBank/DDBJ whole genome shotgun (WGS) entry which is preliminary data.</text>
</comment>
<dbReference type="GO" id="GO:0016747">
    <property type="term" value="F:acyltransferase activity, transferring groups other than amino-acyl groups"/>
    <property type="evidence" value="ECO:0007669"/>
    <property type="project" value="InterPro"/>
</dbReference>
<organism evidence="2 3">
    <name type="scientific">Nesterenkonia sphaerica</name>
    <dbReference type="NCBI Taxonomy" id="1804988"/>
    <lineage>
        <taxon>Bacteria</taxon>
        <taxon>Bacillati</taxon>
        <taxon>Actinomycetota</taxon>
        <taxon>Actinomycetes</taxon>
        <taxon>Micrococcales</taxon>
        <taxon>Micrococcaceae</taxon>
        <taxon>Nesterenkonia</taxon>
    </lineage>
</organism>
<dbReference type="InterPro" id="IPR000182">
    <property type="entry name" value="GNAT_dom"/>
</dbReference>
<evidence type="ECO:0000313" key="2">
    <source>
        <dbReference type="EMBL" id="TLP79853.1"/>
    </source>
</evidence>
<dbReference type="Gene3D" id="3.40.630.30">
    <property type="match status" value="1"/>
</dbReference>
<proteinExistence type="predicted"/>
<name>A0A5R9ANZ5_9MICC</name>